<dbReference type="Pfam" id="PF03460">
    <property type="entry name" value="NIR_SIR_ferr"/>
    <property type="match status" value="1"/>
</dbReference>
<dbReference type="GO" id="GO:0016491">
    <property type="term" value="F:oxidoreductase activity"/>
    <property type="evidence" value="ECO:0007669"/>
    <property type="project" value="UniProtKB-KW"/>
</dbReference>
<keyword evidence="3" id="KW-0479">Metal-binding</keyword>
<evidence type="ECO:0000256" key="5">
    <source>
        <dbReference type="ARBA" id="ARBA00023004"/>
    </source>
</evidence>
<sequence>MVETMTRTNIPEKGAIIQRDMETFSISPHIPGGFVEPAMLRKIADVAEKYGARYVKITGAQRIAIIGIREEALDDAWAEFDDRSKAIGMTIRSIQMCPGTRACKKARQDSPGLGFALDEEFYGKPAPAKFKMGVSGCPNCCSDSWMKDLGFIGTEKGFNAVVGGKGGGTPKPGREIAEGLTAEQAVALARKVIAFYRENGKAPERLGATIERVGFEAFLKAVN</sequence>
<dbReference type="InterPro" id="IPR052034">
    <property type="entry name" value="NasD-like"/>
</dbReference>
<keyword evidence="1" id="KW-0004">4Fe-4S</keyword>
<dbReference type="AlphaFoldDB" id="Q0W2S5"/>
<dbReference type="Pfam" id="PF01077">
    <property type="entry name" value="NIR_SIR"/>
    <property type="match status" value="1"/>
</dbReference>
<evidence type="ECO:0000256" key="4">
    <source>
        <dbReference type="ARBA" id="ARBA00023002"/>
    </source>
</evidence>
<dbReference type="STRING" id="351160.RCIX2197"/>
<dbReference type="PIRSF" id="PIRSF037487">
    <property type="entry name" value="Sulfite_red_assimil"/>
    <property type="match status" value="1"/>
</dbReference>
<evidence type="ECO:0000313" key="10">
    <source>
        <dbReference type="Proteomes" id="UP000000663"/>
    </source>
</evidence>
<keyword evidence="10" id="KW-1185">Reference proteome</keyword>
<evidence type="ECO:0000259" key="8">
    <source>
        <dbReference type="Pfam" id="PF03460"/>
    </source>
</evidence>
<dbReference type="PANTHER" id="PTHR43809">
    <property type="entry name" value="NITRITE REDUCTASE (NADH) LARGE SUBUNIT"/>
    <property type="match status" value="1"/>
</dbReference>
<dbReference type="GO" id="GO:0046872">
    <property type="term" value="F:metal ion binding"/>
    <property type="evidence" value="ECO:0007669"/>
    <property type="project" value="UniProtKB-KW"/>
</dbReference>
<dbReference type="InterPro" id="IPR006067">
    <property type="entry name" value="NO2/SO3_Rdtase_4Fe4S_dom"/>
</dbReference>
<dbReference type="GO" id="GO:0020037">
    <property type="term" value="F:heme binding"/>
    <property type="evidence" value="ECO:0007669"/>
    <property type="project" value="InterPro"/>
</dbReference>
<dbReference type="EMBL" id="AM114193">
    <property type="protein sequence ID" value="CAJ37318.1"/>
    <property type="molecule type" value="Genomic_DNA"/>
</dbReference>
<dbReference type="Gene3D" id="3.90.480.10">
    <property type="entry name" value="Sulfite Reductase Hemoprotein,Domain 2"/>
    <property type="match status" value="1"/>
</dbReference>
<evidence type="ECO:0000256" key="6">
    <source>
        <dbReference type="ARBA" id="ARBA00023014"/>
    </source>
</evidence>
<dbReference type="SUPFAM" id="SSF55124">
    <property type="entry name" value="Nitrite/Sulfite reductase N-terminal domain-like"/>
    <property type="match status" value="1"/>
</dbReference>
<keyword evidence="2" id="KW-0349">Heme</keyword>
<name>Q0W2S5_METAR</name>
<accession>Q0W2S5</accession>
<dbReference type="Gene3D" id="3.30.413.10">
    <property type="entry name" value="Sulfite Reductase Hemoprotein, domain 1"/>
    <property type="match status" value="1"/>
</dbReference>
<protein>
    <submittedName>
        <fullName evidence="9">Sulfite reductase, assimilatory</fullName>
        <ecNumber evidence="9">1.8.-.-</ecNumber>
    </submittedName>
</protein>
<dbReference type="SUPFAM" id="SSF56014">
    <property type="entry name" value="Nitrite and sulphite reductase 4Fe-4S domain-like"/>
    <property type="match status" value="1"/>
</dbReference>
<feature type="domain" description="Nitrite/sulphite reductase 4Fe-4S" evidence="7">
    <location>
        <begin position="89"/>
        <end position="222"/>
    </location>
</feature>
<evidence type="ECO:0000256" key="1">
    <source>
        <dbReference type="ARBA" id="ARBA00022485"/>
    </source>
</evidence>
<dbReference type="eggNOG" id="arCOG02056">
    <property type="taxonomic scope" value="Archaea"/>
</dbReference>
<dbReference type="EC" id="1.8.-.-" evidence="9"/>
<proteinExistence type="predicted"/>
<dbReference type="Proteomes" id="UP000000663">
    <property type="component" value="Chromosome"/>
</dbReference>
<gene>
    <name evidence="9" type="ORF">RCIX2197</name>
</gene>
<dbReference type="PRINTS" id="PR00397">
    <property type="entry name" value="SIROHAEM"/>
</dbReference>
<reference evidence="9 10" key="1">
    <citation type="journal article" date="2006" name="Science">
        <title>Genome of rice cluster I archaea -- the key methane producers in the rice rhizosphere.</title>
        <authorList>
            <person name="Erkel C."/>
            <person name="Kube M."/>
            <person name="Reinhardt R."/>
            <person name="Liesack W."/>
        </authorList>
    </citation>
    <scope>NUCLEOTIDE SEQUENCE [LARGE SCALE GENOMIC DNA]</scope>
    <source>
        <strain evidence="10">DSM 22066 / NBRC 105507 / MRE50</strain>
    </source>
</reference>
<dbReference type="KEGG" id="rci:RCIX2197"/>
<evidence type="ECO:0000313" key="9">
    <source>
        <dbReference type="EMBL" id="CAJ37318.1"/>
    </source>
</evidence>
<evidence type="ECO:0000256" key="3">
    <source>
        <dbReference type="ARBA" id="ARBA00022723"/>
    </source>
</evidence>
<keyword evidence="5" id="KW-0408">Iron</keyword>
<dbReference type="InterPro" id="IPR036136">
    <property type="entry name" value="Nit/Sulf_reduc_fer-like_dom_sf"/>
</dbReference>
<evidence type="ECO:0000256" key="2">
    <source>
        <dbReference type="ARBA" id="ARBA00022617"/>
    </source>
</evidence>
<dbReference type="GO" id="GO:0051539">
    <property type="term" value="F:4 iron, 4 sulfur cluster binding"/>
    <property type="evidence" value="ECO:0007669"/>
    <property type="project" value="UniProtKB-KW"/>
</dbReference>
<keyword evidence="4 9" id="KW-0560">Oxidoreductase</keyword>
<evidence type="ECO:0000259" key="7">
    <source>
        <dbReference type="Pfam" id="PF01077"/>
    </source>
</evidence>
<dbReference type="PANTHER" id="PTHR43809:SF1">
    <property type="entry name" value="NITRITE REDUCTASE (NADH) LARGE SUBUNIT"/>
    <property type="match status" value="1"/>
</dbReference>
<dbReference type="InterPro" id="IPR005117">
    <property type="entry name" value="NiRdtase/SiRdtase_haem-b_fer"/>
</dbReference>
<dbReference type="InterPro" id="IPR045854">
    <property type="entry name" value="NO2/SO3_Rdtase_4Fe4S_sf"/>
</dbReference>
<dbReference type="InterPro" id="IPR006066">
    <property type="entry name" value="NO2/SO3_Rdtase_FeS/sirohaem_BS"/>
</dbReference>
<dbReference type="PROSITE" id="PS00365">
    <property type="entry name" value="NIR_SIR"/>
    <property type="match status" value="1"/>
</dbReference>
<keyword evidence="6" id="KW-0411">Iron-sulfur</keyword>
<feature type="domain" description="Nitrite/Sulfite reductase ferredoxin-like" evidence="8">
    <location>
        <begin position="17"/>
        <end position="81"/>
    </location>
</feature>
<organism evidence="9 10">
    <name type="scientific">Methanocella arvoryzae (strain DSM 22066 / NBRC 105507 / MRE50)</name>
    <dbReference type="NCBI Taxonomy" id="351160"/>
    <lineage>
        <taxon>Archaea</taxon>
        <taxon>Methanobacteriati</taxon>
        <taxon>Methanobacteriota</taxon>
        <taxon>Stenosarchaea group</taxon>
        <taxon>Methanomicrobia</taxon>
        <taxon>Methanocellales</taxon>
        <taxon>Methanocellaceae</taxon>
        <taxon>Methanocella</taxon>
    </lineage>
</organism>
<dbReference type="InterPro" id="IPR017220">
    <property type="entry name" value="Sulphite_reductase_assimil"/>
</dbReference>